<dbReference type="NCBIfam" id="NF038017">
    <property type="entry name" value="ABC_perm1"/>
    <property type="match status" value="1"/>
</dbReference>
<dbReference type="GO" id="GO:0005886">
    <property type="term" value="C:plasma membrane"/>
    <property type="evidence" value="ECO:0007669"/>
    <property type="project" value="UniProtKB-SubCell"/>
</dbReference>
<evidence type="ECO:0000313" key="7">
    <source>
        <dbReference type="EMBL" id="RBP62622.1"/>
    </source>
</evidence>
<evidence type="ECO:0000313" key="8">
    <source>
        <dbReference type="Proteomes" id="UP000253490"/>
    </source>
</evidence>
<evidence type="ECO:0000256" key="3">
    <source>
        <dbReference type="ARBA" id="ARBA00022989"/>
    </source>
</evidence>
<dbReference type="PANTHER" id="PTHR43632:SF1">
    <property type="entry name" value="PERMEASE COMPONENT OF TUNGSTATE ABC TRANSPORTER"/>
    <property type="match status" value="1"/>
</dbReference>
<keyword evidence="4 5" id="KW-0472">Membrane</keyword>
<dbReference type="AlphaFoldDB" id="A0A366I645"/>
<feature type="transmembrane region" description="Helical" evidence="5">
    <location>
        <begin position="97"/>
        <end position="120"/>
    </location>
</feature>
<evidence type="ECO:0000256" key="1">
    <source>
        <dbReference type="ARBA" id="ARBA00004141"/>
    </source>
</evidence>
<protein>
    <submittedName>
        <fullName evidence="7">Tungstate transport system permease protein</fullName>
    </submittedName>
</protein>
<dbReference type="RefSeq" id="WP_113920942.1">
    <property type="nucleotide sequence ID" value="NZ_QNRX01000011.1"/>
</dbReference>
<evidence type="ECO:0000259" key="6">
    <source>
        <dbReference type="PROSITE" id="PS50928"/>
    </source>
</evidence>
<sequence length="229" mass="24817">MNQILTSLIEALKLITSLDREVYMIILLSLIVSISSTTIAALGAIPTGIFIGSREFKGKKILVRLINTFMGIPPVVAGLVVYMILSRKGPLGFLDILFTPVAMIIAQVLIIFPIVTGLIISAVKSKVKIIWETGKGIGLGDGKILRLLFHECRYPIISAIIAGYGRAISEVGAITLVGGNIQFRTRVMTTAIVLETGKGNFDIALALGIILLSISFVINYFAHHIQEKR</sequence>
<dbReference type="InterPro" id="IPR049783">
    <property type="entry name" value="ABC_perm_TupB-like"/>
</dbReference>
<feature type="transmembrane region" description="Helical" evidence="5">
    <location>
        <begin position="203"/>
        <end position="222"/>
    </location>
</feature>
<dbReference type="PROSITE" id="PS50928">
    <property type="entry name" value="ABC_TM1"/>
    <property type="match status" value="1"/>
</dbReference>
<evidence type="ECO:0000256" key="4">
    <source>
        <dbReference type="ARBA" id="ARBA00023136"/>
    </source>
</evidence>
<dbReference type="InterPro" id="IPR035906">
    <property type="entry name" value="MetI-like_sf"/>
</dbReference>
<dbReference type="GO" id="GO:0055085">
    <property type="term" value="P:transmembrane transport"/>
    <property type="evidence" value="ECO:0007669"/>
    <property type="project" value="InterPro"/>
</dbReference>
<reference evidence="7 8" key="1">
    <citation type="submission" date="2018-06" db="EMBL/GenBank/DDBJ databases">
        <title>Genomic Encyclopedia of Type Strains, Phase IV (KMG-IV): sequencing the most valuable type-strain genomes for metagenomic binning, comparative biology and taxonomic classification.</title>
        <authorList>
            <person name="Goeker M."/>
        </authorList>
    </citation>
    <scope>NUCLEOTIDE SEQUENCE [LARGE SCALE GENOMIC DNA]</scope>
    <source>
        <strain evidence="7 8">DSM 22112</strain>
    </source>
</reference>
<keyword evidence="3 5" id="KW-1133">Transmembrane helix</keyword>
<feature type="transmembrane region" description="Helical" evidence="5">
    <location>
        <begin position="156"/>
        <end position="183"/>
    </location>
</feature>
<dbReference type="PANTHER" id="PTHR43632">
    <property type="entry name" value="PERMEASE COMPONENT OF TUNGSTATE ABC TRANSPORTER"/>
    <property type="match status" value="1"/>
</dbReference>
<dbReference type="EMBL" id="QNRX01000011">
    <property type="protein sequence ID" value="RBP62622.1"/>
    <property type="molecule type" value="Genomic_DNA"/>
</dbReference>
<keyword evidence="5" id="KW-0813">Transport</keyword>
<accession>A0A366I645</accession>
<name>A0A366I645_9FIRM</name>
<dbReference type="SUPFAM" id="SSF161098">
    <property type="entry name" value="MetI-like"/>
    <property type="match status" value="1"/>
</dbReference>
<dbReference type="CDD" id="cd06261">
    <property type="entry name" value="TM_PBP2"/>
    <property type="match status" value="1"/>
</dbReference>
<comment type="similarity">
    <text evidence="5">Belongs to the binding-protein-dependent transport system permease family.</text>
</comment>
<evidence type="ECO:0000256" key="5">
    <source>
        <dbReference type="RuleBase" id="RU363032"/>
    </source>
</evidence>
<dbReference type="Proteomes" id="UP000253490">
    <property type="component" value="Unassembled WGS sequence"/>
</dbReference>
<dbReference type="Gene3D" id="1.10.3720.10">
    <property type="entry name" value="MetI-like"/>
    <property type="match status" value="1"/>
</dbReference>
<feature type="transmembrane region" description="Helical" evidence="5">
    <location>
        <begin position="22"/>
        <end position="49"/>
    </location>
</feature>
<proteinExistence type="inferred from homology"/>
<gene>
    <name evidence="7" type="ORF">DES36_11154</name>
</gene>
<dbReference type="InterPro" id="IPR000515">
    <property type="entry name" value="MetI-like"/>
</dbReference>
<keyword evidence="8" id="KW-1185">Reference proteome</keyword>
<keyword evidence="2 5" id="KW-0812">Transmembrane</keyword>
<feature type="domain" description="ABC transmembrane type-1" evidence="6">
    <location>
        <begin position="26"/>
        <end position="222"/>
    </location>
</feature>
<comment type="caution">
    <text evidence="7">The sequence shown here is derived from an EMBL/GenBank/DDBJ whole genome shotgun (WGS) entry which is preliminary data.</text>
</comment>
<dbReference type="OrthoDB" id="9781724at2"/>
<dbReference type="Pfam" id="PF00528">
    <property type="entry name" value="BPD_transp_1"/>
    <property type="match status" value="1"/>
</dbReference>
<feature type="transmembrane region" description="Helical" evidence="5">
    <location>
        <begin position="61"/>
        <end position="85"/>
    </location>
</feature>
<comment type="subcellular location">
    <subcellularLocation>
        <location evidence="5">Cell membrane</location>
        <topology evidence="5">Multi-pass membrane protein</topology>
    </subcellularLocation>
    <subcellularLocation>
        <location evidence="1">Membrane</location>
        <topology evidence="1">Multi-pass membrane protein</topology>
    </subcellularLocation>
</comment>
<evidence type="ECO:0000256" key="2">
    <source>
        <dbReference type="ARBA" id="ARBA00022692"/>
    </source>
</evidence>
<organism evidence="7 8">
    <name type="scientific">Alkalibaculum bacchi</name>
    <dbReference type="NCBI Taxonomy" id="645887"/>
    <lineage>
        <taxon>Bacteria</taxon>
        <taxon>Bacillati</taxon>
        <taxon>Bacillota</taxon>
        <taxon>Clostridia</taxon>
        <taxon>Eubacteriales</taxon>
        <taxon>Eubacteriaceae</taxon>
        <taxon>Alkalibaculum</taxon>
    </lineage>
</organism>